<accession>A0A380BBJ9</accession>
<dbReference type="InterPro" id="IPR029068">
    <property type="entry name" value="Glyas_Bleomycin-R_OHBP_Dase"/>
</dbReference>
<feature type="domain" description="VOC" evidence="1">
    <location>
        <begin position="10"/>
        <end position="126"/>
    </location>
</feature>
<dbReference type="AlphaFoldDB" id="A0A380BBJ9"/>
<dbReference type="SUPFAM" id="SSF54593">
    <property type="entry name" value="Glyoxalase/Bleomycin resistance protein/Dihydroxybiphenyl dioxygenase"/>
    <property type="match status" value="2"/>
</dbReference>
<dbReference type="Pfam" id="PF00903">
    <property type="entry name" value="Glyoxalase"/>
    <property type="match status" value="2"/>
</dbReference>
<dbReference type="CDD" id="cd07255">
    <property type="entry name" value="VOC_BsCatE_like_N"/>
    <property type="match status" value="1"/>
</dbReference>
<dbReference type="PANTHER" id="PTHR43279">
    <property type="entry name" value="CATECHOL-2,3-DIOXYGENASE"/>
    <property type="match status" value="1"/>
</dbReference>
<dbReference type="RefSeq" id="WP_115359738.1">
    <property type="nucleotide sequence ID" value="NZ_CP038012.1"/>
</dbReference>
<proteinExistence type="predicted"/>
<dbReference type="CDD" id="cd16359">
    <property type="entry name" value="VOC_BsCatE_like_C"/>
    <property type="match status" value="1"/>
</dbReference>
<evidence type="ECO:0000313" key="3">
    <source>
        <dbReference type="Proteomes" id="UP000254519"/>
    </source>
</evidence>
<feature type="domain" description="VOC" evidence="1">
    <location>
        <begin position="168"/>
        <end position="281"/>
    </location>
</feature>
<dbReference type="OrthoDB" id="9792626at2"/>
<name>A0A380BBJ9_SPOPA</name>
<gene>
    <name evidence="2" type="primary">catE</name>
    <name evidence="2" type="ORF">NCTC4822_00206</name>
</gene>
<sequence length="281" mass="31307">MNYHKSPCTYTGEVYLNVMNLDRSKQFYTEVIGLKILDEEKNKVVFTADGRMPLLIVEQPDNVIPKEPRRTGLYHFALLLPNRADLGMLIKHFVKHNVALGASDHKVSEALYLSDPDGNGIEIYTDRHPDVWNWDNGKVAMSTDPLDAESVVAESEGQEWSGLPMGTLMGHIHLHVANLAEAETFYNALGFEVVAHYPQALFMANGKYHHHIGLNTWHGGGDARPSENSVGLQAYTLIYPTESVLKDAIGEVQALGSKVTSDVNRFIVEDPSGNRIFLHVE</sequence>
<evidence type="ECO:0000313" key="2">
    <source>
        <dbReference type="EMBL" id="SUI98520.1"/>
    </source>
</evidence>
<dbReference type="GO" id="GO:0018577">
    <property type="term" value="F:catechol 2,3-dioxygenase activity"/>
    <property type="evidence" value="ECO:0007669"/>
    <property type="project" value="UniProtKB-EC"/>
</dbReference>
<dbReference type="Proteomes" id="UP000254519">
    <property type="component" value="Unassembled WGS sequence"/>
</dbReference>
<protein>
    <submittedName>
        <fullName evidence="2">Catechol-2,3-dioxygenase</fullName>
        <ecNumber evidence="2">1.13.11.2</ecNumber>
    </submittedName>
</protein>
<keyword evidence="3" id="KW-1185">Reference proteome</keyword>
<keyword evidence="2" id="KW-0223">Dioxygenase</keyword>
<dbReference type="PANTHER" id="PTHR43279:SF1">
    <property type="entry name" value="CATECHOL-2,3-DIOXYGENASE"/>
    <property type="match status" value="1"/>
</dbReference>
<dbReference type="PROSITE" id="PS51819">
    <property type="entry name" value="VOC"/>
    <property type="match status" value="2"/>
</dbReference>
<dbReference type="InterPro" id="IPR004360">
    <property type="entry name" value="Glyas_Fos-R_dOase_dom"/>
</dbReference>
<evidence type="ECO:0000259" key="1">
    <source>
        <dbReference type="PROSITE" id="PS51819"/>
    </source>
</evidence>
<dbReference type="Gene3D" id="3.10.180.10">
    <property type="entry name" value="2,3-Dihydroxybiphenyl 1,2-Dioxygenase, domain 1"/>
    <property type="match status" value="2"/>
</dbReference>
<dbReference type="EC" id="1.13.11.2" evidence="2"/>
<dbReference type="InterPro" id="IPR037523">
    <property type="entry name" value="VOC_core"/>
</dbReference>
<keyword evidence="2" id="KW-0560">Oxidoreductase</keyword>
<dbReference type="EMBL" id="UGYZ01000002">
    <property type="protein sequence ID" value="SUI98520.1"/>
    <property type="molecule type" value="Genomic_DNA"/>
</dbReference>
<organism evidence="2 3">
    <name type="scientific">Sporosarcina pasteurii</name>
    <name type="common">Bacillus pasteurii</name>
    <dbReference type="NCBI Taxonomy" id="1474"/>
    <lineage>
        <taxon>Bacteria</taxon>
        <taxon>Bacillati</taxon>
        <taxon>Bacillota</taxon>
        <taxon>Bacilli</taxon>
        <taxon>Bacillales</taxon>
        <taxon>Caryophanaceae</taxon>
        <taxon>Sporosarcina</taxon>
    </lineage>
</organism>
<reference evidence="2 3" key="1">
    <citation type="submission" date="2018-06" db="EMBL/GenBank/DDBJ databases">
        <authorList>
            <consortium name="Pathogen Informatics"/>
            <person name="Doyle S."/>
        </authorList>
    </citation>
    <scope>NUCLEOTIDE SEQUENCE [LARGE SCALE GENOMIC DNA]</scope>
    <source>
        <strain evidence="3">ATCC 11859 / DSM 33 / NCIB 8841 / NCTC 4822</strain>
    </source>
</reference>